<dbReference type="SUPFAM" id="SSF52058">
    <property type="entry name" value="L domain-like"/>
    <property type="match status" value="1"/>
</dbReference>
<comment type="caution">
    <text evidence="6">The sequence shown here is derived from an EMBL/GenBank/DDBJ whole genome shotgun (WGS) entry which is preliminary data.</text>
</comment>
<dbReference type="PROSITE" id="PS51450">
    <property type="entry name" value="LRR"/>
    <property type="match status" value="3"/>
</dbReference>
<keyword evidence="1" id="KW-0433">Leucine-rich repeat</keyword>
<keyword evidence="2 5" id="KW-0732">Signal</keyword>
<sequence length="264" mass="28243">MKLFSGVMLAVTIVRYVFSDCVGVSSPVGGNGREGRDQVPWSGSTQKGWVNNREGRSSSVCGPPCVCVIESSGATLVDCSMALDPKTVVQGFASAPPPPPQVKNSIVRLVVMSSELPALDDDSFGNVSFTHVHVKYNHGLGRVSADALRASRSSLKVLDLKNNNLTTFTQVSLKSFQELQFLSVDDNAISVVPDRVSGLASLVHLSASNNRLSSLEPLAFTSMPNLQFLDLHSNNLTSIPDQLALLPALRSLVLWGNPITTIPQ</sequence>
<gene>
    <name evidence="6" type="ORF">SK128_025254</name>
</gene>
<dbReference type="Gene3D" id="3.80.10.10">
    <property type="entry name" value="Ribonuclease Inhibitor"/>
    <property type="match status" value="1"/>
</dbReference>
<dbReference type="InterPro" id="IPR050328">
    <property type="entry name" value="Dev_Immune_Receptor"/>
</dbReference>
<evidence type="ECO:0000256" key="5">
    <source>
        <dbReference type="SAM" id="SignalP"/>
    </source>
</evidence>
<dbReference type="Pfam" id="PF13855">
    <property type="entry name" value="LRR_8"/>
    <property type="match status" value="2"/>
</dbReference>
<dbReference type="InterPro" id="IPR001611">
    <property type="entry name" value="Leu-rich_rpt"/>
</dbReference>
<reference evidence="6 7" key="1">
    <citation type="submission" date="2023-11" db="EMBL/GenBank/DDBJ databases">
        <title>Halocaridina rubra genome assembly.</title>
        <authorList>
            <person name="Smith C."/>
        </authorList>
    </citation>
    <scope>NUCLEOTIDE SEQUENCE [LARGE SCALE GENOMIC DNA]</scope>
    <source>
        <strain evidence="6">EP-1</strain>
        <tissue evidence="6">Whole</tissue>
    </source>
</reference>
<dbReference type="AlphaFoldDB" id="A0AAN8XMI2"/>
<feature type="signal peptide" evidence="5">
    <location>
        <begin position="1"/>
        <end position="19"/>
    </location>
</feature>
<organism evidence="6 7">
    <name type="scientific">Halocaridina rubra</name>
    <name type="common">Hawaiian red shrimp</name>
    <dbReference type="NCBI Taxonomy" id="373956"/>
    <lineage>
        <taxon>Eukaryota</taxon>
        <taxon>Metazoa</taxon>
        <taxon>Ecdysozoa</taxon>
        <taxon>Arthropoda</taxon>
        <taxon>Crustacea</taxon>
        <taxon>Multicrustacea</taxon>
        <taxon>Malacostraca</taxon>
        <taxon>Eumalacostraca</taxon>
        <taxon>Eucarida</taxon>
        <taxon>Decapoda</taxon>
        <taxon>Pleocyemata</taxon>
        <taxon>Caridea</taxon>
        <taxon>Atyoidea</taxon>
        <taxon>Atyidae</taxon>
        <taxon>Halocaridina</taxon>
    </lineage>
</organism>
<dbReference type="SMART" id="SM00369">
    <property type="entry name" value="LRR_TYP"/>
    <property type="match status" value="5"/>
</dbReference>
<evidence type="ECO:0000313" key="7">
    <source>
        <dbReference type="Proteomes" id="UP001381693"/>
    </source>
</evidence>
<proteinExistence type="predicted"/>
<dbReference type="InterPro" id="IPR032675">
    <property type="entry name" value="LRR_dom_sf"/>
</dbReference>
<name>A0AAN8XMI2_HALRR</name>
<dbReference type="PANTHER" id="PTHR24373:SF275">
    <property type="entry name" value="TIR DOMAIN-CONTAINING PROTEIN"/>
    <property type="match status" value="1"/>
</dbReference>
<evidence type="ECO:0000313" key="6">
    <source>
        <dbReference type="EMBL" id="KAK7085496.1"/>
    </source>
</evidence>
<evidence type="ECO:0000256" key="1">
    <source>
        <dbReference type="ARBA" id="ARBA00022614"/>
    </source>
</evidence>
<protein>
    <submittedName>
        <fullName evidence="6">Uncharacterized protein</fullName>
    </submittedName>
</protein>
<accession>A0AAN8XMI2</accession>
<feature type="chain" id="PRO_5042822661" evidence="5">
    <location>
        <begin position="20"/>
        <end position="264"/>
    </location>
</feature>
<dbReference type="InterPro" id="IPR003591">
    <property type="entry name" value="Leu-rich_rpt_typical-subtyp"/>
</dbReference>
<evidence type="ECO:0000256" key="4">
    <source>
        <dbReference type="SAM" id="MobiDB-lite"/>
    </source>
</evidence>
<dbReference type="Proteomes" id="UP001381693">
    <property type="component" value="Unassembled WGS sequence"/>
</dbReference>
<feature type="non-terminal residue" evidence="6">
    <location>
        <position position="264"/>
    </location>
</feature>
<dbReference type="EMBL" id="JAXCGZ010000883">
    <property type="protein sequence ID" value="KAK7085496.1"/>
    <property type="molecule type" value="Genomic_DNA"/>
</dbReference>
<dbReference type="PANTHER" id="PTHR24373">
    <property type="entry name" value="SLIT RELATED LEUCINE-RICH REPEAT NEURONAL PROTEIN"/>
    <property type="match status" value="1"/>
</dbReference>
<keyword evidence="3" id="KW-0677">Repeat</keyword>
<evidence type="ECO:0000256" key="3">
    <source>
        <dbReference type="ARBA" id="ARBA00022737"/>
    </source>
</evidence>
<evidence type="ECO:0000256" key="2">
    <source>
        <dbReference type="ARBA" id="ARBA00022729"/>
    </source>
</evidence>
<keyword evidence="7" id="KW-1185">Reference proteome</keyword>
<feature type="region of interest" description="Disordered" evidence="4">
    <location>
        <begin position="29"/>
        <end position="58"/>
    </location>
</feature>